<proteinExistence type="predicted"/>
<dbReference type="AlphaFoldDB" id="A0A2A6CWK7"/>
<protein>
    <submittedName>
        <fullName evidence="1">Uncharacterized protein</fullName>
    </submittedName>
</protein>
<organism evidence="1 2">
    <name type="scientific">Pristionchus pacificus</name>
    <name type="common">Parasitic nematode worm</name>
    <dbReference type="NCBI Taxonomy" id="54126"/>
    <lineage>
        <taxon>Eukaryota</taxon>
        <taxon>Metazoa</taxon>
        <taxon>Ecdysozoa</taxon>
        <taxon>Nematoda</taxon>
        <taxon>Chromadorea</taxon>
        <taxon>Rhabditida</taxon>
        <taxon>Rhabditina</taxon>
        <taxon>Diplogasteromorpha</taxon>
        <taxon>Diplogasteroidea</taxon>
        <taxon>Neodiplogasteridae</taxon>
        <taxon>Pristionchus</taxon>
    </lineage>
</organism>
<sequence length="158" mass="17818">MMKRRREGIHDPETPSYEASPHRPRHALEARMIRLLSRLLLASIMLPIAQSDGNCEWYGTWPTCLPDECPSGTVEVGRMRDGRSPVKGFGYGCWAPFKKRLCCKKEAVKADISKHCHQLIDVNRRADDPCPIGQSEIFADLGHHVAHPLCCDWGTIVI</sequence>
<name>A0A2A6CWK7_PRIPA</name>
<accession>A0A8R1YTV8</accession>
<dbReference type="Proteomes" id="UP000005239">
    <property type="component" value="Unassembled WGS sequence"/>
</dbReference>
<reference evidence="2" key="1">
    <citation type="journal article" date="2008" name="Nat. Genet.">
        <title>The Pristionchus pacificus genome provides a unique perspective on nematode lifestyle and parasitism.</title>
        <authorList>
            <person name="Dieterich C."/>
            <person name="Clifton S.W."/>
            <person name="Schuster L.N."/>
            <person name="Chinwalla A."/>
            <person name="Delehaunty K."/>
            <person name="Dinkelacker I."/>
            <person name="Fulton L."/>
            <person name="Fulton R."/>
            <person name="Godfrey J."/>
            <person name="Minx P."/>
            <person name="Mitreva M."/>
            <person name="Roeseler W."/>
            <person name="Tian H."/>
            <person name="Witte H."/>
            <person name="Yang S.P."/>
            <person name="Wilson R.K."/>
            <person name="Sommer R.J."/>
        </authorList>
    </citation>
    <scope>NUCLEOTIDE SEQUENCE [LARGE SCALE GENOMIC DNA]</scope>
    <source>
        <strain evidence="2">PS312</strain>
    </source>
</reference>
<keyword evidence="2" id="KW-1185">Reference proteome</keyword>
<gene>
    <name evidence="1" type="primary">WBGene00274655</name>
</gene>
<dbReference type="PANTHER" id="PTHR35180">
    <property type="entry name" value="PROTEIN CBG06219"/>
    <property type="match status" value="1"/>
</dbReference>
<evidence type="ECO:0000313" key="2">
    <source>
        <dbReference type="Proteomes" id="UP000005239"/>
    </source>
</evidence>
<reference evidence="1" key="2">
    <citation type="submission" date="2022-06" db="UniProtKB">
        <authorList>
            <consortium name="EnsemblMetazoa"/>
        </authorList>
    </citation>
    <scope>IDENTIFICATION</scope>
    <source>
        <strain evidence="1">PS312</strain>
    </source>
</reference>
<dbReference type="PANTHER" id="PTHR35180:SF4">
    <property type="entry name" value="PROTEIN CBG06219"/>
    <property type="match status" value="1"/>
</dbReference>
<evidence type="ECO:0000313" key="1">
    <source>
        <dbReference type="EnsemblMetazoa" id="PPA36286.1"/>
    </source>
</evidence>
<dbReference type="EnsemblMetazoa" id="PPA36286.1">
    <property type="protein sequence ID" value="PPA36286.1"/>
    <property type="gene ID" value="WBGene00274655"/>
</dbReference>
<accession>A0A2A6CWK7</accession>